<proteinExistence type="predicted"/>
<evidence type="ECO:0000313" key="1">
    <source>
        <dbReference type="EMBL" id="NGO44715.1"/>
    </source>
</evidence>
<accession>A0ABX0DTR1</accession>
<reference evidence="1 2" key="1">
    <citation type="submission" date="2020-02" db="EMBL/GenBank/DDBJ databases">
        <title>Whole-genome analyses of novel actinobacteria.</title>
        <authorList>
            <person name="Sahin N."/>
            <person name="Tokatli A."/>
        </authorList>
    </citation>
    <scope>NUCLEOTIDE SEQUENCE [LARGE SCALE GENOMIC DNA]</scope>
    <source>
        <strain evidence="1 2">YC419</strain>
    </source>
</reference>
<dbReference type="RefSeq" id="WP_165341293.1">
    <property type="nucleotide sequence ID" value="NZ_JAAKZX010000069.1"/>
</dbReference>
<keyword evidence="2" id="KW-1185">Reference proteome</keyword>
<comment type="caution">
    <text evidence="1">The sequence shown here is derived from an EMBL/GenBank/DDBJ whole genome shotgun (WGS) entry which is preliminary data.</text>
</comment>
<dbReference type="EMBL" id="JAAKZX010000069">
    <property type="protein sequence ID" value="NGO44715.1"/>
    <property type="molecule type" value="Genomic_DNA"/>
</dbReference>
<evidence type="ECO:0000313" key="2">
    <source>
        <dbReference type="Proteomes" id="UP001518140"/>
    </source>
</evidence>
<name>A0ABX0DTR1_9ACTN</name>
<evidence type="ECO:0008006" key="3">
    <source>
        <dbReference type="Google" id="ProtNLM"/>
    </source>
</evidence>
<organism evidence="1 2">
    <name type="scientific">Streptomyces ureilyticus</name>
    <dbReference type="NCBI Taxonomy" id="1775131"/>
    <lineage>
        <taxon>Bacteria</taxon>
        <taxon>Bacillati</taxon>
        <taxon>Actinomycetota</taxon>
        <taxon>Actinomycetes</taxon>
        <taxon>Kitasatosporales</taxon>
        <taxon>Streptomycetaceae</taxon>
        <taxon>Streptomyces</taxon>
    </lineage>
</organism>
<protein>
    <recommendedName>
        <fullName evidence="3">Transposase</fullName>
    </recommendedName>
</protein>
<gene>
    <name evidence="1" type="ORF">G6048_21975</name>
</gene>
<sequence length="67" mass="8283">MTRRTRRKRFGTRRIEALQRVRDRALQRREERRSGGRVRRLGRRAERARPWLQFLVDLTTLLARLVR</sequence>
<dbReference type="Proteomes" id="UP001518140">
    <property type="component" value="Unassembled WGS sequence"/>
</dbReference>